<feature type="region of interest" description="Disordered" evidence="1">
    <location>
        <begin position="478"/>
        <end position="508"/>
    </location>
</feature>
<feature type="compositionally biased region" description="Acidic residues" evidence="1">
    <location>
        <begin position="480"/>
        <end position="508"/>
    </location>
</feature>
<proteinExistence type="predicted"/>
<dbReference type="AlphaFoldDB" id="A0A8J2NFD4"/>
<dbReference type="EMBL" id="CAJSTJ010000099">
    <property type="protein sequence ID" value="CAG7556389.1"/>
    <property type="molecule type" value="Genomic_DNA"/>
</dbReference>
<evidence type="ECO:0000313" key="3">
    <source>
        <dbReference type="Proteomes" id="UP000693738"/>
    </source>
</evidence>
<evidence type="ECO:0000256" key="1">
    <source>
        <dbReference type="SAM" id="MobiDB-lite"/>
    </source>
</evidence>
<sequence length="508" mass="57507">MDASPRAVEHEKGFSLLPTEIIIAIAAELVLARSPGYRYWEGTCQQLKILRLAHRRFADCGYINKILFTRIRLEPTRGGLRTIQRGDFSRVANYVDSITFITPPSWELSFETYQSIVNEPDRISAFFSEKKLAEGYAAYMRDAKYAQALLEDLDGELKAAWTRILKTTGDRLKTVRLLSDNCKETRHIEYSDTPSEVHCGVPSRLPRHDHGLGPVRYGCHYATALAGDKLFNMAMSCLSASRVAILNLTIDTLLTANNECTRIPGWEQLDFSLLKKLDFSCEFPSDEHGLVSDALEAVTAENMEKAGNIVHQLIDKCHSTIAEVTLGGFDGDATVWPTRAPTCELPALHTFTQRVDHNPLLLHYWLLHMPSLRCFTLAGRIADKYPSVDLRYVFDAIRDHPNVSGPDPRGLEVVFEQIIASEWVEISYGGKICKDSSIATARYEPDTSSDHLIDRGYPLEAHFYGETNFKHNYPLRYQLDDWDPDDEDSDEDEEDGNGEWEEESSEEE</sequence>
<accession>A0A8J2NFD4</accession>
<evidence type="ECO:0000313" key="2">
    <source>
        <dbReference type="EMBL" id="CAG7556389.1"/>
    </source>
</evidence>
<gene>
    <name evidence="2" type="ORF">FEQUK3_LOCUS2106</name>
</gene>
<reference evidence="2" key="1">
    <citation type="submission" date="2021-05" db="EMBL/GenBank/DDBJ databases">
        <authorList>
            <person name="Khan N."/>
        </authorList>
    </citation>
    <scope>NUCLEOTIDE SEQUENCE</scope>
</reference>
<organism evidence="2 3">
    <name type="scientific">Fusarium equiseti</name>
    <name type="common">Fusarium scirpi</name>
    <dbReference type="NCBI Taxonomy" id="61235"/>
    <lineage>
        <taxon>Eukaryota</taxon>
        <taxon>Fungi</taxon>
        <taxon>Dikarya</taxon>
        <taxon>Ascomycota</taxon>
        <taxon>Pezizomycotina</taxon>
        <taxon>Sordariomycetes</taxon>
        <taxon>Hypocreomycetidae</taxon>
        <taxon>Hypocreales</taxon>
        <taxon>Nectriaceae</taxon>
        <taxon>Fusarium</taxon>
        <taxon>Fusarium incarnatum-equiseti species complex</taxon>
    </lineage>
</organism>
<name>A0A8J2NFD4_FUSEQ</name>
<protein>
    <submittedName>
        <fullName evidence="2">Uncharacterized protein</fullName>
    </submittedName>
</protein>
<comment type="caution">
    <text evidence="2">The sequence shown here is derived from an EMBL/GenBank/DDBJ whole genome shotgun (WGS) entry which is preliminary data.</text>
</comment>
<dbReference type="Proteomes" id="UP000693738">
    <property type="component" value="Unassembled WGS sequence"/>
</dbReference>